<dbReference type="EMBL" id="CSAJ01000874">
    <property type="protein sequence ID" value="COX31882.1"/>
    <property type="molecule type" value="Genomic_DNA"/>
</dbReference>
<evidence type="ECO:0000313" key="5">
    <source>
        <dbReference type="Proteomes" id="UP000044938"/>
    </source>
</evidence>
<dbReference type="Proteomes" id="UP000044938">
    <property type="component" value="Unassembled WGS sequence"/>
</dbReference>
<feature type="compositionally biased region" description="Polar residues" evidence="1">
    <location>
        <begin position="95"/>
        <end position="104"/>
    </location>
</feature>
<evidence type="ECO:0000313" key="4">
    <source>
        <dbReference type="Proteomes" id="UP000039021"/>
    </source>
</evidence>
<feature type="compositionally biased region" description="Basic residues" evidence="1">
    <location>
        <begin position="72"/>
        <end position="87"/>
    </location>
</feature>
<reference evidence="3" key="1">
    <citation type="submission" date="2015-03" db="EMBL/GenBank/DDBJ databases">
        <authorList>
            <consortium name="Pathogen Informatics"/>
            <person name="Murphy D."/>
        </authorList>
    </citation>
    <scope>NUCLEOTIDE SEQUENCE</scope>
    <source>
        <strain evidence="3">N09902308</strain>
    </source>
</reference>
<protein>
    <submittedName>
        <fullName evidence="2">Uncharacterized protein</fullName>
    </submittedName>
</protein>
<dbReference type="EMBL" id="CSBK01002018">
    <property type="protein sequence ID" value="COZ40952.1"/>
    <property type="molecule type" value="Genomic_DNA"/>
</dbReference>
<sequence length="140" mass="14985">MHRHYPVAATVRQRPLVGGGQLNRGRPSGGGVALVDVIGDFVHTVAQVEAVKQDMQRDLADRPLFAQVGRQSTRRIGHHHNGHRRRSPPQAGGAPTSSLRSASSPARGMSQPRDFSFGTPASASALSISSATAWWASKFQ</sequence>
<evidence type="ECO:0000256" key="1">
    <source>
        <dbReference type="SAM" id="MobiDB-lite"/>
    </source>
</evidence>
<organism evidence="2 5">
    <name type="scientific">Mycobacterium tuberculosis</name>
    <dbReference type="NCBI Taxonomy" id="1773"/>
    <lineage>
        <taxon>Bacteria</taxon>
        <taxon>Bacillati</taxon>
        <taxon>Actinomycetota</taxon>
        <taxon>Actinomycetes</taxon>
        <taxon>Mycobacteriales</taxon>
        <taxon>Mycobacteriaceae</taxon>
        <taxon>Mycobacterium</taxon>
        <taxon>Mycobacterium tuberculosis complex</taxon>
    </lineage>
</organism>
<evidence type="ECO:0000313" key="3">
    <source>
        <dbReference type="EMBL" id="COZ40952.1"/>
    </source>
</evidence>
<accession>A0A655JNZ3</accession>
<evidence type="ECO:0000313" key="2">
    <source>
        <dbReference type="EMBL" id="COX31882.1"/>
    </source>
</evidence>
<feature type="region of interest" description="Disordered" evidence="1">
    <location>
        <begin position="64"/>
        <end position="121"/>
    </location>
</feature>
<proteinExistence type="predicted"/>
<dbReference type="AlphaFoldDB" id="A0A655JNZ3"/>
<dbReference type="Proteomes" id="UP000039021">
    <property type="component" value="Unassembled WGS sequence"/>
</dbReference>
<gene>
    <name evidence="2" type="ORF">ERS007720_04288</name>
    <name evidence="3" type="ORF">ERS007739_03721</name>
</gene>
<name>A0A655JNZ3_MYCTX</name>
<reference evidence="4 5" key="2">
    <citation type="submission" date="2015-03" db="EMBL/GenBank/DDBJ databases">
        <authorList>
            <consortium name="Pathogen Informatics"/>
        </authorList>
    </citation>
    <scope>NUCLEOTIDE SEQUENCE [LARGE SCALE GENOMIC DNA]</scope>
    <source>
        <strain evidence="2 5">M09401471</strain>
        <strain evidence="4">N09902308</strain>
    </source>
</reference>